<comment type="caution">
    <text evidence="1">The sequence shown here is derived from an EMBL/GenBank/DDBJ whole genome shotgun (WGS) entry which is preliminary data.</text>
</comment>
<evidence type="ECO:0000313" key="2">
    <source>
        <dbReference type="Proteomes" id="UP000734218"/>
    </source>
</evidence>
<gene>
    <name evidence="1" type="ORF">GGR88_000241</name>
</gene>
<protein>
    <submittedName>
        <fullName evidence="1">Uncharacterized protein</fullName>
    </submittedName>
</protein>
<sequence>MARAGQIQAVSPLTTSGSTTELRLSPLWRSLLTQGGRVPFPSAHEPSRLSVRVPSFPLGAGPAIAFSLLETVPVSSRRGGWTTSRISC</sequence>
<accession>A0ABX0XIS6</accession>
<dbReference type="Proteomes" id="UP000734218">
    <property type="component" value="Unassembled WGS sequence"/>
</dbReference>
<proteinExistence type="predicted"/>
<name>A0ABX0XIS6_9SPHN</name>
<evidence type="ECO:0000313" key="1">
    <source>
        <dbReference type="EMBL" id="NJC32767.1"/>
    </source>
</evidence>
<dbReference type="EMBL" id="JAATJE010000001">
    <property type="protein sequence ID" value="NJC32767.1"/>
    <property type="molecule type" value="Genomic_DNA"/>
</dbReference>
<keyword evidence="2" id="KW-1185">Reference proteome</keyword>
<organism evidence="1 2">
    <name type="scientific">Sphingomonas jejuensis</name>
    <dbReference type="NCBI Taxonomy" id="904715"/>
    <lineage>
        <taxon>Bacteria</taxon>
        <taxon>Pseudomonadati</taxon>
        <taxon>Pseudomonadota</taxon>
        <taxon>Alphaproteobacteria</taxon>
        <taxon>Sphingomonadales</taxon>
        <taxon>Sphingomonadaceae</taxon>
        <taxon>Sphingomonas</taxon>
    </lineage>
</organism>
<reference evidence="1 2" key="1">
    <citation type="submission" date="2020-03" db="EMBL/GenBank/DDBJ databases">
        <title>Genomic Encyclopedia of Type Strains, Phase IV (KMG-IV): sequencing the most valuable type-strain genomes for metagenomic binning, comparative biology and taxonomic classification.</title>
        <authorList>
            <person name="Goeker M."/>
        </authorList>
    </citation>
    <scope>NUCLEOTIDE SEQUENCE [LARGE SCALE GENOMIC DNA]</scope>
    <source>
        <strain evidence="1 2">DSM 27651</strain>
    </source>
</reference>